<gene>
    <name evidence="2" type="ORF">IscW_ISCW008002</name>
</gene>
<reference evidence="3" key="2">
    <citation type="submission" date="2020-05" db="UniProtKB">
        <authorList>
            <consortium name="EnsemblMetazoa"/>
        </authorList>
    </citation>
    <scope>IDENTIFICATION</scope>
    <source>
        <strain evidence="3">wikel</strain>
    </source>
</reference>
<evidence type="ECO:0000313" key="4">
    <source>
        <dbReference type="Proteomes" id="UP000001555"/>
    </source>
</evidence>
<dbReference type="HOGENOM" id="CLU_3056411_0_0_1"/>
<dbReference type="PaxDb" id="6945-B7PTY0"/>
<feature type="non-terminal residue" evidence="2">
    <location>
        <position position="1"/>
    </location>
</feature>
<proteinExistence type="predicted"/>
<sequence length="54" mass="6186">TIKATAIQQNKKPLSPSNPEPRKVHRESERFRRRRKKPVPFRLPPPFRAAAAAG</sequence>
<feature type="compositionally biased region" description="Polar residues" evidence="1">
    <location>
        <begin position="1"/>
        <end position="17"/>
    </location>
</feature>
<dbReference type="Proteomes" id="UP000001555">
    <property type="component" value="Unassembled WGS sequence"/>
</dbReference>
<evidence type="ECO:0000313" key="2">
    <source>
        <dbReference type="EMBL" id="EEC10052.1"/>
    </source>
</evidence>
<keyword evidence="4" id="KW-1185">Reference proteome</keyword>
<name>B7PTY0_IXOSC</name>
<evidence type="ECO:0000313" key="3">
    <source>
        <dbReference type="EnsemblMetazoa" id="ISCW008002-PA"/>
    </source>
</evidence>
<feature type="compositionally biased region" description="Basic and acidic residues" evidence="1">
    <location>
        <begin position="20"/>
        <end position="30"/>
    </location>
</feature>
<dbReference type="VEuPathDB" id="VectorBase:ISCW008002"/>
<dbReference type="EnsemblMetazoa" id="ISCW008002-RA">
    <property type="protein sequence ID" value="ISCW008002-PA"/>
    <property type="gene ID" value="ISCW008002"/>
</dbReference>
<accession>B7PTY0</accession>
<reference evidence="2 4" key="1">
    <citation type="submission" date="2008-03" db="EMBL/GenBank/DDBJ databases">
        <title>Annotation of Ixodes scapularis.</title>
        <authorList>
            <consortium name="Ixodes scapularis Genome Project Consortium"/>
            <person name="Caler E."/>
            <person name="Hannick L.I."/>
            <person name="Bidwell S."/>
            <person name="Joardar V."/>
            <person name="Thiagarajan M."/>
            <person name="Amedeo P."/>
            <person name="Galinsky K.J."/>
            <person name="Schobel S."/>
            <person name="Inman J."/>
            <person name="Hostetler J."/>
            <person name="Miller J."/>
            <person name="Hammond M."/>
            <person name="Megy K."/>
            <person name="Lawson D."/>
            <person name="Kodira C."/>
            <person name="Sutton G."/>
            <person name="Meyer J."/>
            <person name="Hill C.A."/>
            <person name="Birren B."/>
            <person name="Nene V."/>
            <person name="Collins F."/>
            <person name="Alarcon-Chaidez F."/>
            <person name="Wikel S."/>
            <person name="Strausberg R."/>
        </authorList>
    </citation>
    <scope>NUCLEOTIDE SEQUENCE [LARGE SCALE GENOMIC DNA]</scope>
    <source>
        <strain evidence="4">Wikel</strain>
        <strain evidence="2">Wikel colony</strain>
    </source>
</reference>
<dbReference type="InParanoid" id="B7PTY0"/>
<dbReference type="AlphaFoldDB" id="B7PTY0"/>
<feature type="region of interest" description="Disordered" evidence="1">
    <location>
        <begin position="1"/>
        <end position="54"/>
    </location>
</feature>
<dbReference type="EMBL" id="ABJB010537186">
    <property type="status" value="NOT_ANNOTATED_CDS"/>
    <property type="molecule type" value="Genomic_DNA"/>
</dbReference>
<evidence type="ECO:0000256" key="1">
    <source>
        <dbReference type="SAM" id="MobiDB-lite"/>
    </source>
</evidence>
<organism>
    <name type="scientific">Ixodes scapularis</name>
    <name type="common">Black-legged tick</name>
    <name type="synonym">Deer tick</name>
    <dbReference type="NCBI Taxonomy" id="6945"/>
    <lineage>
        <taxon>Eukaryota</taxon>
        <taxon>Metazoa</taxon>
        <taxon>Ecdysozoa</taxon>
        <taxon>Arthropoda</taxon>
        <taxon>Chelicerata</taxon>
        <taxon>Arachnida</taxon>
        <taxon>Acari</taxon>
        <taxon>Parasitiformes</taxon>
        <taxon>Ixodida</taxon>
        <taxon>Ixodoidea</taxon>
        <taxon>Ixodidae</taxon>
        <taxon>Ixodinae</taxon>
        <taxon>Ixodes</taxon>
    </lineage>
</organism>
<protein>
    <submittedName>
        <fullName evidence="2 3">Uncharacterized protein</fullName>
    </submittedName>
</protein>
<feature type="non-terminal residue" evidence="2">
    <location>
        <position position="54"/>
    </location>
</feature>
<dbReference type="EMBL" id="DS789131">
    <property type="protein sequence ID" value="EEC10052.1"/>
    <property type="molecule type" value="Genomic_DNA"/>
</dbReference>